<keyword evidence="2" id="KW-1185">Reference proteome</keyword>
<reference evidence="1" key="1">
    <citation type="submission" date="2020-08" db="EMBL/GenBank/DDBJ databases">
        <title>Multicomponent nature underlies the extraordinary mechanical properties of spider dragline silk.</title>
        <authorList>
            <person name="Kono N."/>
            <person name="Nakamura H."/>
            <person name="Mori M."/>
            <person name="Yoshida Y."/>
            <person name="Ohtoshi R."/>
            <person name="Malay A.D."/>
            <person name="Moran D.A.P."/>
            <person name="Tomita M."/>
            <person name="Numata K."/>
            <person name="Arakawa K."/>
        </authorList>
    </citation>
    <scope>NUCLEOTIDE SEQUENCE</scope>
</reference>
<accession>A0A8X6K363</accession>
<dbReference type="AlphaFoldDB" id="A0A8X6K363"/>
<dbReference type="Proteomes" id="UP000886998">
    <property type="component" value="Unassembled WGS sequence"/>
</dbReference>
<proteinExistence type="predicted"/>
<gene>
    <name evidence="1" type="ORF">TNIN_232361</name>
</gene>
<evidence type="ECO:0000313" key="1">
    <source>
        <dbReference type="EMBL" id="GFS60337.1"/>
    </source>
</evidence>
<evidence type="ECO:0000313" key="2">
    <source>
        <dbReference type="Proteomes" id="UP000886998"/>
    </source>
</evidence>
<name>A0A8X6K363_9ARAC</name>
<organism evidence="1 2">
    <name type="scientific">Trichonephila inaurata madagascariensis</name>
    <dbReference type="NCBI Taxonomy" id="2747483"/>
    <lineage>
        <taxon>Eukaryota</taxon>
        <taxon>Metazoa</taxon>
        <taxon>Ecdysozoa</taxon>
        <taxon>Arthropoda</taxon>
        <taxon>Chelicerata</taxon>
        <taxon>Arachnida</taxon>
        <taxon>Araneae</taxon>
        <taxon>Araneomorphae</taxon>
        <taxon>Entelegynae</taxon>
        <taxon>Araneoidea</taxon>
        <taxon>Nephilidae</taxon>
        <taxon>Trichonephila</taxon>
        <taxon>Trichonephila inaurata</taxon>
    </lineage>
</organism>
<protein>
    <submittedName>
        <fullName evidence="1">Uncharacterized protein</fullName>
    </submittedName>
</protein>
<comment type="caution">
    <text evidence="1">The sequence shown here is derived from an EMBL/GenBank/DDBJ whole genome shotgun (WGS) entry which is preliminary data.</text>
</comment>
<dbReference type="EMBL" id="BMAV01027567">
    <property type="protein sequence ID" value="GFS60337.1"/>
    <property type="molecule type" value="Genomic_DNA"/>
</dbReference>
<sequence length="120" mass="13218">MVVESLVRPNVSYAQATNSQSTNNRKNTHQMATRNEVPVIPQQPQASRKIKIPPTTTINNIPEKTPQYAIVQTLQQTMQTLAILTQQIAALNSIPPLLPGNSKIETTDCTPIRGYLNKVG</sequence>